<dbReference type="CDD" id="cd22529">
    <property type="entry name" value="KH-II_NusA_rpt2"/>
    <property type="match status" value="1"/>
</dbReference>
<keyword evidence="2 7" id="KW-0963">Cytoplasm</keyword>
<dbReference type="SUPFAM" id="SSF69705">
    <property type="entry name" value="Transcription factor NusA, N-terminal domain"/>
    <property type="match status" value="1"/>
</dbReference>
<dbReference type="CDD" id="cd04455">
    <property type="entry name" value="S1_NusA"/>
    <property type="match status" value="1"/>
</dbReference>
<dbReference type="STRING" id="330214.NIDE4134"/>
<dbReference type="InterPro" id="IPR004087">
    <property type="entry name" value="KH_dom"/>
</dbReference>
<keyword evidence="1 7" id="KW-0806">Transcription termination</keyword>
<keyword evidence="11" id="KW-1185">Reference proteome</keyword>
<dbReference type="CDD" id="cd02134">
    <property type="entry name" value="KH-II_NusA_rpt1"/>
    <property type="match status" value="1"/>
</dbReference>
<dbReference type="InterPro" id="IPR036555">
    <property type="entry name" value="NusA_N_sf"/>
</dbReference>
<dbReference type="FunFam" id="3.30.300.20:FF:000002">
    <property type="entry name" value="Transcription termination/antitermination protein NusA"/>
    <property type="match status" value="1"/>
</dbReference>
<dbReference type="GO" id="GO:0031564">
    <property type="term" value="P:transcription antitermination"/>
    <property type="evidence" value="ECO:0007669"/>
    <property type="project" value="UniProtKB-UniRule"/>
</dbReference>
<dbReference type="PROSITE" id="PS50084">
    <property type="entry name" value="KH_TYPE_1"/>
    <property type="match status" value="1"/>
</dbReference>
<sequence length="379" mass="42058">MNRELIAVIDEIGRQKGIDKARVIGAIESALQTAAKKRFGQAENIQVEIDPKTGEISVVSKKIIVDTVANPKAEISLKEAREYDEGAEVGDEIGSLIEMDELGRIAAQTAKQVIFQKVREAEWEAVQKEYSTRQGDLVNGIILGMERRNFLVDLGKTEAILPIQEQIPRETYRRGDRVKALLLEVRRTPKDVQVILSRSHPQFVAKMFELEVPEVGEKIVEIKSIVREPGDRTKIAVSSRDKAVDPVGACVGIKGSRVQAVVRELRGEKIDIITWTQDPRVFIAEALNPATIEKVGIDEEKKSALVVVADSQLSLAIGKNGQNVRLAARLTGWKIDIISATEYEKEKAERDRDIKAALAEETEAQRQQDEARAAAQQAE</sequence>
<evidence type="ECO:0000256" key="6">
    <source>
        <dbReference type="ARBA" id="ARBA00023163"/>
    </source>
</evidence>
<dbReference type="Gene3D" id="3.30.300.20">
    <property type="match status" value="2"/>
</dbReference>
<evidence type="ECO:0000256" key="5">
    <source>
        <dbReference type="ARBA" id="ARBA00023015"/>
    </source>
</evidence>
<feature type="region of interest" description="Disordered" evidence="8">
    <location>
        <begin position="356"/>
        <end position="379"/>
    </location>
</feature>
<dbReference type="Pfam" id="PF26594">
    <property type="entry name" value="KH_NusA_2nd"/>
    <property type="match status" value="1"/>
</dbReference>
<gene>
    <name evidence="7 10" type="primary">nusA</name>
    <name evidence="10" type="ORF">NIDE4134</name>
</gene>
<dbReference type="InterPro" id="IPR010213">
    <property type="entry name" value="TF_NusA"/>
</dbReference>
<dbReference type="HOGENOM" id="CLU_029242_2_2_0"/>
<dbReference type="InterPro" id="IPR003029">
    <property type="entry name" value="S1_domain"/>
</dbReference>
<keyword evidence="5 7" id="KW-0805">Transcription regulation</keyword>
<dbReference type="eggNOG" id="COG0195">
    <property type="taxonomic scope" value="Bacteria"/>
</dbReference>
<dbReference type="FunFam" id="3.30.1480.10:FF:000002">
    <property type="entry name" value="Transcription termination/antitermination protein NusA"/>
    <property type="match status" value="1"/>
</dbReference>
<dbReference type="Pfam" id="PF13184">
    <property type="entry name" value="KH_NusA_1st"/>
    <property type="match status" value="1"/>
</dbReference>
<dbReference type="SUPFAM" id="SSF54814">
    <property type="entry name" value="Prokaryotic type KH domain (KH-domain type II)"/>
    <property type="match status" value="2"/>
</dbReference>
<comment type="subunit">
    <text evidence="7">Monomer. Binds directly to the core enzyme of the DNA-dependent RNA polymerase and to nascent RNA.</text>
</comment>
<dbReference type="InterPro" id="IPR058582">
    <property type="entry name" value="KH_NusA_2nd"/>
</dbReference>
<name>D8P8H0_9BACT</name>
<dbReference type="GO" id="GO:0006353">
    <property type="term" value="P:DNA-templated transcription termination"/>
    <property type="evidence" value="ECO:0007669"/>
    <property type="project" value="UniProtKB-UniRule"/>
</dbReference>
<dbReference type="FunFam" id="3.30.300.20:FF:000005">
    <property type="entry name" value="Transcription termination/antitermination protein NusA"/>
    <property type="match status" value="1"/>
</dbReference>
<evidence type="ECO:0000256" key="3">
    <source>
        <dbReference type="ARBA" id="ARBA00022814"/>
    </source>
</evidence>
<dbReference type="PANTHER" id="PTHR22648">
    <property type="entry name" value="TRANSCRIPTION TERMINATION FACTOR NUSA"/>
    <property type="match status" value="1"/>
</dbReference>
<dbReference type="InterPro" id="IPR025249">
    <property type="entry name" value="TF_NusA_KH_1st"/>
</dbReference>
<dbReference type="SUPFAM" id="SSF50249">
    <property type="entry name" value="Nucleic acid-binding proteins"/>
    <property type="match status" value="1"/>
</dbReference>
<feature type="domain" description="S1 motif" evidence="9">
    <location>
        <begin position="135"/>
        <end position="199"/>
    </location>
</feature>
<dbReference type="Pfam" id="PF08529">
    <property type="entry name" value="NusA_N"/>
    <property type="match status" value="1"/>
</dbReference>
<evidence type="ECO:0000313" key="10">
    <source>
        <dbReference type="EMBL" id="CBK43802.1"/>
    </source>
</evidence>
<evidence type="ECO:0000256" key="8">
    <source>
        <dbReference type="SAM" id="MobiDB-lite"/>
    </source>
</evidence>
<dbReference type="EMBL" id="FP929003">
    <property type="protein sequence ID" value="CBK43802.1"/>
    <property type="molecule type" value="Genomic_DNA"/>
</dbReference>
<comment type="function">
    <text evidence="7">Participates in both transcription termination and antitermination.</text>
</comment>
<comment type="subcellular location">
    <subcellularLocation>
        <location evidence="7">Cytoplasm</location>
    </subcellularLocation>
</comment>
<keyword evidence="4 7" id="KW-0694">RNA-binding</keyword>
<evidence type="ECO:0000259" key="9">
    <source>
        <dbReference type="PROSITE" id="PS50126"/>
    </source>
</evidence>
<dbReference type="InterPro" id="IPR030842">
    <property type="entry name" value="TF_NusA_bacterial"/>
</dbReference>
<dbReference type="HAMAP" id="MF_00945_B">
    <property type="entry name" value="NusA_B"/>
    <property type="match status" value="1"/>
</dbReference>
<reference evidence="10 11" key="1">
    <citation type="journal article" date="2010" name="Proc. Natl. Acad. Sci. U.S.A.">
        <title>A Nitrospira metagenome illuminates the physiology and evolution of globally important nitrite-oxidizing bacteria.</title>
        <authorList>
            <person name="Lucker S."/>
            <person name="Wagner M."/>
            <person name="Maixner F."/>
            <person name="Pelletier E."/>
            <person name="Koch H."/>
            <person name="Vacherie B."/>
            <person name="Rattei T."/>
            <person name="Sinninghe Damste J."/>
            <person name="Spieck E."/>
            <person name="Le Paslier D."/>
            <person name="Daims H."/>
        </authorList>
    </citation>
    <scope>NUCLEOTIDE SEQUENCE [LARGE SCALE GENOMIC DNA]</scope>
</reference>
<evidence type="ECO:0000313" key="11">
    <source>
        <dbReference type="Proteomes" id="UP000001660"/>
    </source>
</evidence>
<feature type="compositionally biased region" description="Basic and acidic residues" evidence="8">
    <location>
        <begin position="363"/>
        <end position="372"/>
    </location>
</feature>
<dbReference type="InterPro" id="IPR015946">
    <property type="entry name" value="KH_dom-like_a/b"/>
</dbReference>
<dbReference type="GO" id="GO:0003723">
    <property type="term" value="F:RNA binding"/>
    <property type="evidence" value="ECO:0007669"/>
    <property type="project" value="UniProtKB-UniRule"/>
</dbReference>
<protein>
    <recommendedName>
        <fullName evidence="7">Transcription termination/antitermination protein NusA</fullName>
    </recommendedName>
</protein>
<dbReference type="SMART" id="SM00316">
    <property type="entry name" value="S1"/>
    <property type="match status" value="1"/>
</dbReference>
<dbReference type="Proteomes" id="UP000001660">
    <property type="component" value="Chromosome"/>
</dbReference>
<dbReference type="SMART" id="SM00322">
    <property type="entry name" value="KH"/>
    <property type="match status" value="2"/>
</dbReference>
<keyword evidence="6 7" id="KW-0804">Transcription</keyword>
<dbReference type="GO" id="GO:0003700">
    <property type="term" value="F:DNA-binding transcription factor activity"/>
    <property type="evidence" value="ECO:0007669"/>
    <property type="project" value="InterPro"/>
</dbReference>
<proteinExistence type="inferred from homology"/>
<evidence type="ECO:0000256" key="2">
    <source>
        <dbReference type="ARBA" id="ARBA00022490"/>
    </source>
</evidence>
<evidence type="ECO:0000256" key="4">
    <source>
        <dbReference type="ARBA" id="ARBA00022884"/>
    </source>
</evidence>
<dbReference type="Pfam" id="PF00575">
    <property type="entry name" value="S1"/>
    <property type="match status" value="1"/>
</dbReference>
<dbReference type="PANTHER" id="PTHR22648:SF0">
    <property type="entry name" value="TRANSCRIPTION TERMINATION_ANTITERMINATION PROTEIN NUSA"/>
    <property type="match status" value="1"/>
</dbReference>
<dbReference type="KEGG" id="nde:NIDE4134"/>
<dbReference type="PROSITE" id="PS50126">
    <property type="entry name" value="S1"/>
    <property type="match status" value="1"/>
</dbReference>
<dbReference type="InterPro" id="IPR013735">
    <property type="entry name" value="TF_NusA_N"/>
</dbReference>
<dbReference type="InterPro" id="IPR012340">
    <property type="entry name" value="NA-bd_OB-fold"/>
</dbReference>
<accession>D8P8H0</accession>
<dbReference type="GO" id="GO:0005829">
    <property type="term" value="C:cytosol"/>
    <property type="evidence" value="ECO:0007669"/>
    <property type="project" value="TreeGrafter"/>
</dbReference>
<comment type="similarity">
    <text evidence="7">Belongs to the NusA family.</text>
</comment>
<dbReference type="AlphaFoldDB" id="D8P8H0"/>
<organism evidence="10 11">
    <name type="scientific">Nitrospira defluvii</name>
    <dbReference type="NCBI Taxonomy" id="330214"/>
    <lineage>
        <taxon>Bacteria</taxon>
        <taxon>Pseudomonadati</taxon>
        <taxon>Nitrospirota</taxon>
        <taxon>Nitrospiria</taxon>
        <taxon>Nitrospirales</taxon>
        <taxon>Nitrospiraceae</taxon>
        <taxon>Nitrospira</taxon>
    </lineage>
</organism>
<dbReference type="Gene3D" id="3.30.1480.10">
    <property type="entry name" value="NusA, N-terminal domain"/>
    <property type="match status" value="1"/>
</dbReference>
<evidence type="ECO:0000256" key="1">
    <source>
        <dbReference type="ARBA" id="ARBA00022472"/>
    </source>
</evidence>
<dbReference type="Gene3D" id="2.40.50.140">
    <property type="entry name" value="Nucleic acid-binding proteins"/>
    <property type="match status" value="1"/>
</dbReference>
<evidence type="ECO:0000256" key="7">
    <source>
        <dbReference type="HAMAP-Rule" id="MF_00945"/>
    </source>
</evidence>
<dbReference type="InterPro" id="IPR009019">
    <property type="entry name" value="KH_sf_prok-type"/>
</dbReference>
<keyword evidence="3 7" id="KW-0889">Transcription antitermination</keyword>
<dbReference type="NCBIfam" id="TIGR01953">
    <property type="entry name" value="NusA"/>
    <property type="match status" value="1"/>
</dbReference>
<dbReference type="OrthoDB" id="9807233at2"/>